<reference evidence="1" key="2">
    <citation type="journal article" date="2015" name="Fish Shellfish Immunol.">
        <title>Early steps in the European eel (Anguilla anguilla)-Vibrio vulnificus interaction in the gills: Role of the RtxA13 toxin.</title>
        <authorList>
            <person name="Callol A."/>
            <person name="Pajuelo D."/>
            <person name="Ebbesson L."/>
            <person name="Teles M."/>
            <person name="MacKenzie S."/>
            <person name="Amaro C."/>
        </authorList>
    </citation>
    <scope>NUCLEOTIDE SEQUENCE</scope>
</reference>
<name>A0A0E9PPL1_ANGAN</name>
<proteinExistence type="predicted"/>
<organism evidence="1">
    <name type="scientific">Anguilla anguilla</name>
    <name type="common">European freshwater eel</name>
    <name type="synonym">Muraena anguilla</name>
    <dbReference type="NCBI Taxonomy" id="7936"/>
    <lineage>
        <taxon>Eukaryota</taxon>
        <taxon>Metazoa</taxon>
        <taxon>Chordata</taxon>
        <taxon>Craniata</taxon>
        <taxon>Vertebrata</taxon>
        <taxon>Euteleostomi</taxon>
        <taxon>Actinopterygii</taxon>
        <taxon>Neopterygii</taxon>
        <taxon>Teleostei</taxon>
        <taxon>Anguilliformes</taxon>
        <taxon>Anguillidae</taxon>
        <taxon>Anguilla</taxon>
    </lineage>
</organism>
<evidence type="ECO:0000313" key="1">
    <source>
        <dbReference type="EMBL" id="JAH06444.1"/>
    </source>
</evidence>
<dbReference type="EMBL" id="GBXM01102133">
    <property type="protein sequence ID" value="JAH06444.1"/>
    <property type="molecule type" value="Transcribed_RNA"/>
</dbReference>
<sequence length="24" mass="2856">MYEQVNIPLASAFPFKTQPVWLYL</sequence>
<reference evidence="1" key="1">
    <citation type="submission" date="2014-11" db="EMBL/GenBank/DDBJ databases">
        <authorList>
            <person name="Amaro Gonzalez C."/>
        </authorList>
    </citation>
    <scope>NUCLEOTIDE SEQUENCE</scope>
</reference>
<dbReference type="AlphaFoldDB" id="A0A0E9PPL1"/>
<protein>
    <submittedName>
        <fullName evidence="1">Uncharacterized protein</fullName>
    </submittedName>
</protein>
<accession>A0A0E9PPL1</accession>